<dbReference type="PANTHER" id="PTHR33710">
    <property type="entry name" value="BNAC02G09200D PROTEIN"/>
    <property type="match status" value="1"/>
</dbReference>
<dbReference type="SUPFAM" id="SSF56219">
    <property type="entry name" value="DNase I-like"/>
    <property type="match status" value="1"/>
</dbReference>
<keyword evidence="1" id="KW-1185">Reference proteome</keyword>
<dbReference type="AlphaFoldDB" id="A0A1S3YIL3"/>
<dbReference type="KEGG" id="nta:107776673"/>
<name>A0A1S3YIL3_TOBAC</name>
<evidence type="ECO:0000313" key="2">
    <source>
        <dbReference type="RefSeq" id="XP_016452069.1"/>
    </source>
</evidence>
<dbReference type="InterPro" id="IPR036691">
    <property type="entry name" value="Endo/exonu/phosph_ase_sf"/>
</dbReference>
<gene>
    <name evidence="2" type="primary">LOC107776673</name>
</gene>
<reference evidence="2" key="2">
    <citation type="submission" date="2025-08" db="UniProtKB">
        <authorList>
            <consortium name="RefSeq"/>
        </authorList>
    </citation>
    <scope>IDENTIFICATION</scope>
    <source>
        <tissue evidence="2">Leaf</tissue>
    </source>
</reference>
<reference evidence="1" key="1">
    <citation type="journal article" date="2014" name="Nat. Commun.">
        <title>The tobacco genome sequence and its comparison with those of tomato and potato.</title>
        <authorList>
            <person name="Sierro N."/>
            <person name="Battey J.N."/>
            <person name="Ouadi S."/>
            <person name="Bakaher N."/>
            <person name="Bovet L."/>
            <person name="Willig A."/>
            <person name="Goepfert S."/>
            <person name="Peitsch M.C."/>
            <person name="Ivanov N.V."/>
        </authorList>
    </citation>
    <scope>NUCLEOTIDE SEQUENCE [LARGE SCALE GENOMIC DNA]</scope>
</reference>
<sequence>MVLFDMQQQLTLKITNNSTQQEIILTLVYAKCEHIERIELWDTLYALASDMTKPWIVGGDFNVIWDEEEKFGGLPVPLNEVDDFGQCINTFNLNDLGFKGSIFTWWNGRGEEDSIFTRLDRVLGNMELQQLFPGLEVTHLSKNCTFQEVVTENWVDDSLAGYQGSTFTIFNNKLKKLKRALSLWSKATFGDIFQKVASLEEVVLVHEAQLELNPTRMNRERLNKVQTELIRYLALEEHFWKQKAGMAWFKDGDRNTKFFHAQVNRRRKRLQLKKIQNSAGSWIEGNEQMAEEAINFFQYQFHEDVVPTSFEIIVHVPNMISVEQNQELLKQPTKEEVQ</sequence>
<proteinExistence type="predicted"/>
<dbReference type="OrthoDB" id="1301789at2759"/>
<dbReference type="RefSeq" id="XP_016452069.1">
    <property type="nucleotide sequence ID" value="XM_016596583.1"/>
</dbReference>
<dbReference type="PaxDb" id="4097-A0A1S3YIL3"/>
<evidence type="ECO:0000313" key="1">
    <source>
        <dbReference type="Proteomes" id="UP000790787"/>
    </source>
</evidence>
<organism evidence="1 2">
    <name type="scientific">Nicotiana tabacum</name>
    <name type="common">Common tobacco</name>
    <dbReference type="NCBI Taxonomy" id="4097"/>
    <lineage>
        <taxon>Eukaryota</taxon>
        <taxon>Viridiplantae</taxon>
        <taxon>Streptophyta</taxon>
        <taxon>Embryophyta</taxon>
        <taxon>Tracheophyta</taxon>
        <taxon>Spermatophyta</taxon>
        <taxon>Magnoliopsida</taxon>
        <taxon>eudicotyledons</taxon>
        <taxon>Gunneridae</taxon>
        <taxon>Pentapetalae</taxon>
        <taxon>asterids</taxon>
        <taxon>lamiids</taxon>
        <taxon>Solanales</taxon>
        <taxon>Solanaceae</taxon>
        <taxon>Nicotianoideae</taxon>
        <taxon>Nicotianeae</taxon>
        <taxon>Nicotiana</taxon>
    </lineage>
</organism>
<accession>A0A1S3YIL3</accession>
<dbReference type="Proteomes" id="UP000790787">
    <property type="component" value="Chromosome 11"/>
</dbReference>
<dbReference type="GeneID" id="107776673"/>
<dbReference type="Gene3D" id="3.60.10.10">
    <property type="entry name" value="Endonuclease/exonuclease/phosphatase"/>
    <property type="match status" value="1"/>
</dbReference>
<protein>
    <submittedName>
        <fullName evidence="2">Uncharacterized protein LOC107776673</fullName>
    </submittedName>
</protein>
<dbReference type="PANTHER" id="PTHR33710:SF23">
    <property type="entry name" value="NON-LTR RETROELEMENT REVERSE TRANSCRIPTASE"/>
    <property type="match status" value="1"/>
</dbReference>
<dbReference type="OMA" id="KCEHIER"/>